<feature type="transmembrane region" description="Helical" evidence="1">
    <location>
        <begin position="46"/>
        <end position="67"/>
    </location>
</feature>
<evidence type="ECO:0000313" key="3">
    <source>
        <dbReference type="Proteomes" id="UP000306855"/>
    </source>
</evidence>
<evidence type="ECO:0008006" key="4">
    <source>
        <dbReference type="Google" id="ProtNLM"/>
    </source>
</evidence>
<organism evidence="2 3">
    <name type="scientific">Ligilactobacillus murinus</name>
    <dbReference type="NCBI Taxonomy" id="1622"/>
    <lineage>
        <taxon>Bacteria</taxon>
        <taxon>Bacillati</taxon>
        <taxon>Bacillota</taxon>
        <taxon>Bacilli</taxon>
        <taxon>Lactobacillales</taxon>
        <taxon>Lactobacillaceae</taxon>
        <taxon>Ligilactobacillus</taxon>
    </lineage>
</organism>
<dbReference type="Proteomes" id="UP000306855">
    <property type="component" value="Unassembled WGS sequence"/>
</dbReference>
<dbReference type="EMBL" id="SRYK01000110">
    <property type="protein sequence ID" value="TGY51636.1"/>
    <property type="molecule type" value="Genomic_DNA"/>
</dbReference>
<keyword evidence="1" id="KW-0472">Membrane</keyword>
<keyword evidence="1" id="KW-1133">Transmembrane helix</keyword>
<comment type="caution">
    <text evidence="2">The sequence shown here is derived from an EMBL/GenBank/DDBJ whole genome shotgun (WGS) entry which is preliminary data.</text>
</comment>
<evidence type="ECO:0000256" key="1">
    <source>
        <dbReference type="SAM" id="Phobius"/>
    </source>
</evidence>
<gene>
    <name evidence="2" type="ORF">E5340_11300</name>
</gene>
<sequence length="84" mass="9390">MKKLWAINKNKREFWVTLAIFVVFLGVTLGKTIFGLVLDVTDIQLILSTVGAFIIFIGTVIGNSSMVEAGKDVENKKIDIKYKK</sequence>
<evidence type="ECO:0000313" key="2">
    <source>
        <dbReference type="EMBL" id="TGY51636.1"/>
    </source>
</evidence>
<proteinExistence type="predicted"/>
<name>A0A4S2E882_9LACO</name>
<dbReference type="RefSeq" id="WP_135942521.1">
    <property type="nucleotide sequence ID" value="NZ_SRYK01000110.1"/>
</dbReference>
<reference evidence="2 3" key="1">
    <citation type="submission" date="2019-04" db="EMBL/GenBank/DDBJ databases">
        <title>Microbes associate with the intestines of laboratory mice.</title>
        <authorList>
            <person name="Navarre W."/>
            <person name="Wong E."/>
            <person name="Huang K."/>
            <person name="Tropini C."/>
            <person name="Ng K."/>
            <person name="Yu B."/>
        </authorList>
    </citation>
    <scope>NUCLEOTIDE SEQUENCE [LARGE SCALE GENOMIC DNA]</scope>
    <source>
        <strain evidence="2 3">NM26_J9</strain>
    </source>
</reference>
<dbReference type="AlphaFoldDB" id="A0A4S2E882"/>
<protein>
    <recommendedName>
        <fullName evidence="4">Holin</fullName>
    </recommendedName>
</protein>
<accession>A0A4S2E882</accession>
<keyword evidence="1" id="KW-0812">Transmembrane</keyword>